<dbReference type="SUPFAM" id="SSF56176">
    <property type="entry name" value="FAD-binding/transporter-associated domain-like"/>
    <property type="match status" value="1"/>
</dbReference>
<evidence type="ECO:0000313" key="10">
    <source>
        <dbReference type="EMBL" id="WCR03855.1"/>
    </source>
</evidence>
<evidence type="ECO:0000256" key="7">
    <source>
        <dbReference type="ARBA" id="ARBA00038897"/>
    </source>
</evidence>
<dbReference type="Gene3D" id="3.30.70.2740">
    <property type="match status" value="1"/>
</dbReference>
<dbReference type="EMBL" id="FTOU01000014">
    <property type="protein sequence ID" value="SIT05444.1"/>
    <property type="molecule type" value="Genomic_DNA"/>
</dbReference>
<dbReference type="EMBL" id="CP067140">
    <property type="protein sequence ID" value="WCR03855.1"/>
    <property type="molecule type" value="Genomic_DNA"/>
</dbReference>
<evidence type="ECO:0000256" key="2">
    <source>
        <dbReference type="ARBA" id="ARBA00008000"/>
    </source>
</evidence>
<dbReference type="Gene3D" id="3.30.465.10">
    <property type="match status" value="1"/>
</dbReference>
<dbReference type="InterPro" id="IPR036318">
    <property type="entry name" value="FAD-bd_PCMH-like_sf"/>
</dbReference>
<proteinExistence type="inferred from homology"/>
<keyword evidence="5" id="KW-0809">Transit peptide</keyword>
<keyword evidence="4" id="KW-0274">FAD</keyword>
<dbReference type="FunFam" id="1.10.45.10:FF:000001">
    <property type="entry name" value="D-lactate dehydrogenase mitochondrial"/>
    <property type="match status" value="1"/>
</dbReference>
<dbReference type="InterPro" id="IPR016166">
    <property type="entry name" value="FAD-bd_PCMH"/>
</dbReference>
<dbReference type="FunFam" id="3.30.70.2740:FF:000001">
    <property type="entry name" value="D-lactate dehydrogenase mitochondrial"/>
    <property type="match status" value="1"/>
</dbReference>
<reference evidence="10 12" key="2">
    <citation type="submission" date="2021-01" db="EMBL/GenBank/DDBJ databases">
        <title>Biogeographic distribution of Paracoccus.</title>
        <authorList>
            <person name="Hollensteiner J."/>
            <person name="Leineberger J."/>
            <person name="Brinkhoff T."/>
            <person name="Daniel R."/>
        </authorList>
    </citation>
    <scope>NUCLEOTIDE SEQUENCE [LARGE SCALE GENOMIC DNA]</scope>
    <source>
        <strain evidence="10 12">DSM 18447</strain>
    </source>
</reference>
<dbReference type="InterPro" id="IPR016169">
    <property type="entry name" value="FAD-bd_PCMH_sub2"/>
</dbReference>
<dbReference type="EC" id="1.1.2.4" evidence="7"/>
<dbReference type="GO" id="GO:0008720">
    <property type="term" value="F:D-lactate dehydrogenase (NAD+) activity"/>
    <property type="evidence" value="ECO:0007669"/>
    <property type="project" value="TreeGrafter"/>
</dbReference>
<dbReference type="Proteomes" id="UP001215549">
    <property type="component" value="Chromosome"/>
</dbReference>
<accession>A0AA46A701</accession>
<dbReference type="Gene3D" id="1.10.45.10">
    <property type="entry name" value="Vanillyl-alcohol Oxidase, Chain A, domain 4"/>
    <property type="match status" value="1"/>
</dbReference>
<dbReference type="SUPFAM" id="SSF55103">
    <property type="entry name" value="FAD-linked oxidases, C-terminal domain"/>
    <property type="match status" value="1"/>
</dbReference>
<name>A0AA46A701_9RHOB</name>
<dbReference type="Pfam" id="PF01565">
    <property type="entry name" value="FAD_binding_4"/>
    <property type="match status" value="1"/>
</dbReference>
<dbReference type="GO" id="GO:0071949">
    <property type="term" value="F:FAD binding"/>
    <property type="evidence" value="ECO:0007669"/>
    <property type="project" value="InterPro"/>
</dbReference>
<evidence type="ECO:0000259" key="8">
    <source>
        <dbReference type="PROSITE" id="PS51387"/>
    </source>
</evidence>
<dbReference type="PANTHER" id="PTHR11748">
    <property type="entry name" value="D-LACTATE DEHYDROGENASE"/>
    <property type="match status" value="1"/>
</dbReference>
<evidence type="ECO:0000256" key="4">
    <source>
        <dbReference type="ARBA" id="ARBA00022827"/>
    </source>
</evidence>
<evidence type="ECO:0000256" key="6">
    <source>
        <dbReference type="ARBA" id="ARBA00023002"/>
    </source>
</evidence>
<organism evidence="9 11">
    <name type="scientific">Paracoccus saliphilus</name>
    <dbReference type="NCBI Taxonomy" id="405559"/>
    <lineage>
        <taxon>Bacteria</taxon>
        <taxon>Pseudomonadati</taxon>
        <taxon>Pseudomonadota</taxon>
        <taxon>Alphaproteobacteria</taxon>
        <taxon>Rhodobacterales</taxon>
        <taxon>Paracoccaceae</taxon>
        <taxon>Paracoccus</taxon>
    </lineage>
</organism>
<dbReference type="InterPro" id="IPR016171">
    <property type="entry name" value="Vanillyl_alc_oxidase_C-sub2"/>
</dbReference>
<evidence type="ECO:0000256" key="3">
    <source>
        <dbReference type="ARBA" id="ARBA00022630"/>
    </source>
</evidence>
<dbReference type="GO" id="GO:1903457">
    <property type="term" value="P:lactate catabolic process"/>
    <property type="evidence" value="ECO:0007669"/>
    <property type="project" value="TreeGrafter"/>
</dbReference>
<feature type="domain" description="FAD-binding PCMH-type" evidence="8">
    <location>
        <begin position="37"/>
        <end position="214"/>
    </location>
</feature>
<dbReference type="InterPro" id="IPR006094">
    <property type="entry name" value="Oxid_FAD_bind_N"/>
</dbReference>
<dbReference type="PROSITE" id="PS51387">
    <property type="entry name" value="FAD_PCMH"/>
    <property type="match status" value="1"/>
</dbReference>
<evidence type="ECO:0000256" key="1">
    <source>
        <dbReference type="ARBA" id="ARBA00001974"/>
    </source>
</evidence>
<sequence length="458" mass="49755">MIDHGGVMQELRVILGERVQDSEALRAQHGENESWYPQALPDFVAFPRTTDEVSRIMHLCHRLNVPVTAQGARSAIEGQHLAVHGGLALDMTNMNKIVAVHESDLDAVVQPGVTREQLNAELRTSGLFFPVDPGANATIGGMASTRASGTTAVRYGTMRDVVLALEVVRADGRVIRTGSRARKSSNGYDLTSLFIGAEGTLGIITEITVQLSGIPEAQAAAICRMPSVEDAVNAVIMTIQLGMPIARIELLDEKSVHAFNLYADTNMPEAPHLMVEFHGSERSVKDQSEAFGLVVEEFGGMDFTWSKRSEERNRLWTMRHNSQYAERMLRAGPIDQYSTDICVPISKLSDAVAAAYELGEKYGMTMCVIGHAGDGNFHCGIVIEAGNLEERARAKAFSDDLARIAIRMDGTISGEHGVGMGKVNLMREQHGDALDTMQVLKSAMDPKGILNPGKIFPA</sequence>
<dbReference type="InterPro" id="IPR016164">
    <property type="entry name" value="FAD-linked_Oxase-like_C"/>
</dbReference>
<dbReference type="FunFam" id="3.30.465.10:FF:000016">
    <property type="entry name" value="probable D-lactate dehydrogenase, mitochondrial"/>
    <property type="match status" value="1"/>
</dbReference>
<comment type="cofactor">
    <cofactor evidence="1">
        <name>FAD</name>
        <dbReference type="ChEBI" id="CHEBI:57692"/>
    </cofactor>
</comment>
<protein>
    <recommendedName>
        <fullName evidence="7">D-lactate dehydrogenase (cytochrome)</fullName>
        <ecNumber evidence="7">1.1.2.4</ecNumber>
    </recommendedName>
</protein>
<dbReference type="RefSeq" id="WP_076527467.1">
    <property type="nucleotide sequence ID" value="NZ_CP067140.1"/>
</dbReference>
<comment type="similarity">
    <text evidence="2">Belongs to the FAD-binding oxidoreductase/transferase type 4 family.</text>
</comment>
<dbReference type="GO" id="GO:0004458">
    <property type="term" value="F:D-lactate dehydrogenase (cytochrome) activity"/>
    <property type="evidence" value="ECO:0007669"/>
    <property type="project" value="UniProtKB-EC"/>
</dbReference>
<keyword evidence="12" id="KW-1185">Reference proteome</keyword>
<evidence type="ECO:0000313" key="9">
    <source>
        <dbReference type="EMBL" id="SIT05444.1"/>
    </source>
</evidence>
<dbReference type="Proteomes" id="UP000186216">
    <property type="component" value="Unassembled WGS sequence"/>
</dbReference>
<evidence type="ECO:0000313" key="12">
    <source>
        <dbReference type="Proteomes" id="UP001215549"/>
    </source>
</evidence>
<keyword evidence="6" id="KW-0560">Oxidoreductase</keyword>
<evidence type="ECO:0000256" key="5">
    <source>
        <dbReference type="ARBA" id="ARBA00022946"/>
    </source>
</evidence>
<dbReference type="InterPro" id="IPR004113">
    <property type="entry name" value="FAD-bd_oxidored_4_C"/>
</dbReference>
<evidence type="ECO:0000313" key="11">
    <source>
        <dbReference type="Proteomes" id="UP000186216"/>
    </source>
</evidence>
<dbReference type="Pfam" id="PF02913">
    <property type="entry name" value="FAD-oxidase_C"/>
    <property type="match status" value="1"/>
</dbReference>
<dbReference type="PANTHER" id="PTHR11748:SF111">
    <property type="entry name" value="D-LACTATE DEHYDROGENASE, MITOCHONDRIAL-RELATED"/>
    <property type="match status" value="1"/>
</dbReference>
<dbReference type="AlphaFoldDB" id="A0AA46A701"/>
<reference evidence="9 11" key="1">
    <citation type="submission" date="2017-01" db="EMBL/GenBank/DDBJ databases">
        <authorList>
            <person name="Varghese N."/>
            <person name="Submissions S."/>
        </authorList>
    </citation>
    <scope>NUCLEOTIDE SEQUENCE [LARGE SCALE GENOMIC DNA]</scope>
    <source>
        <strain evidence="9 11">DSM 18447</strain>
    </source>
</reference>
<keyword evidence="3" id="KW-0285">Flavoprotein</keyword>
<gene>
    <name evidence="10" type="ORF">JHX88_03575</name>
    <name evidence="9" type="ORF">SAMN05421772_11499</name>
</gene>